<organism evidence="7 8">
    <name type="scientific">Drosophila gunungcola</name>
    <name type="common">fruit fly</name>
    <dbReference type="NCBI Taxonomy" id="103775"/>
    <lineage>
        <taxon>Eukaryota</taxon>
        <taxon>Metazoa</taxon>
        <taxon>Ecdysozoa</taxon>
        <taxon>Arthropoda</taxon>
        <taxon>Hexapoda</taxon>
        <taxon>Insecta</taxon>
        <taxon>Pterygota</taxon>
        <taxon>Neoptera</taxon>
        <taxon>Endopterygota</taxon>
        <taxon>Diptera</taxon>
        <taxon>Brachycera</taxon>
        <taxon>Muscomorpha</taxon>
        <taxon>Ephydroidea</taxon>
        <taxon>Drosophilidae</taxon>
        <taxon>Drosophila</taxon>
        <taxon>Sophophora</taxon>
    </lineage>
</organism>
<sequence>MSRQRSRRPAAEIVRELRRLRATPLRIDDEDESWAEGHERRSAPDVPVASCGELEQLRLSRHRIGLLLVRPAFEQAVTGCFVRVNINGRQELPEYRIAEVLGLGELDLGYQLEEVPTNVALRLRYEDLVVLHEIGDISNLAFTQEEFEWWRDNCVSQAISPPTTHTVARKKVELYNALQCEARALATIRRGITFKLRPPHKSGIMERHGGVYPWRLHIPPKNGLPGRGLLSRGAGNENERFGKMVGNQRTSESNVELLAKKAWEEMAPWWWGAQGVKRGAWGLWMTISISAGWLLLMLLLMLMLMLVLMMMVT</sequence>
<dbReference type="PANTHER" id="PTHR13115:SF8">
    <property type="entry name" value="RNA POLYMERASE-ASSOCIATED PROTEIN RTF1 HOMOLOG"/>
    <property type="match status" value="1"/>
</dbReference>
<evidence type="ECO:0000313" key="8">
    <source>
        <dbReference type="Proteomes" id="UP001059596"/>
    </source>
</evidence>
<feature type="transmembrane region" description="Helical" evidence="5">
    <location>
        <begin position="283"/>
        <end position="312"/>
    </location>
</feature>
<gene>
    <name evidence="7" type="ORF">M5D96_011125</name>
</gene>
<evidence type="ECO:0000256" key="3">
    <source>
        <dbReference type="ARBA" id="ARBA00023163"/>
    </source>
</evidence>
<keyword evidence="3" id="KW-0804">Transcription</keyword>
<keyword evidence="5" id="KW-1133">Transmembrane helix</keyword>
<dbReference type="InterPro" id="IPR036128">
    <property type="entry name" value="Plus3-like_sf"/>
</dbReference>
<dbReference type="InterPro" id="IPR004343">
    <property type="entry name" value="Plus-3_dom"/>
</dbReference>
<evidence type="ECO:0000313" key="7">
    <source>
        <dbReference type="EMBL" id="KAI8036031.1"/>
    </source>
</evidence>
<dbReference type="EMBL" id="JAMKOV010000024">
    <property type="protein sequence ID" value="KAI8036031.1"/>
    <property type="molecule type" value="Genomic_DNA"/>
</dbReference>
<keyword evidence="8" id="KW-1185">Reference proteome</keyword>
<dbReference type="AlphaFoldDB" id="A0A9P9YFT2"/>
<keyword evidence="5" id="KW-0812">Transmembrane</keyword>
<dbReference type="Pfam" id="PF03126">
    <property type="entry name" value="Plus-3"/>
    <property type="match status" value="1"/>
</dbReference>
<dbReference type="Gene3D" id="3.90.70.200">
    <property type="entry name" value="Plus-3 domain"/>
    <property type="match status" value="1"/>
</dbReference>
<dbReference type="PROSITE" id="PS51360">
    <property type="entry name" value="PLUS3"/>
    <property type="match status" value="1"/>
</dbReference>
<comment type="subcellular location">
    <subcellularLocation>
        <location evidence="1">Nucleus</location>
    </subcellularLocation>
</comment>
<dbReference type="GO" id="GO:1990269">
    <property type="term" value="F:RNA polymerase II C-terminal domain phosphoserine binding"/>
    <property type="evidence" value="ECO:0007669"/>
    <property type="project" value="TreeGrafter"/>
</dbReference>
<evidence type="ECO:0000259" key="6">
    <source>
        <dbReference type="PROSITE" id="PS51360"/>
    </source>
</evidence>
<keyword evidence="2" id="KW-0805">Transcription regulation</keyword>
<dbReference type="SUPFAM" id="SSF159042">
    <property type="entry name" value="Plus3-like"/>
    <property type="match status" value="1"/>
</dbReference>
<evidence type="ECO:0000256" key="5">
    <source>
        <dbReference type="SAM" id="Phobius"/>
    </source>
</evidence>
<evidence type="ECO:0000256" key="2">
    <source>
        <dbReference type="ARBA" id="ARBA00023015"/>
    </source>
</evidence>
<protein>
    <recommendedName>
        <fullName evidence="6">Plus3 domain-containing protein</fullName>
    </recommendedName>
</protein>
<dbReference type="PANTHER" id="PTHR13115">
    <property type="entry name" value="RNA POLYMERASE-ASSOCIATED PROTEIN RTF1 HOMOLOG"/>
    <property type="match status" value="1"/>
</dbReference>
<keyword evidence="5" id="KW-0472">Membrane</keyword>
<dbReference type="GO" id="GO:0003677">
    <property type="term" value="F:DNA binding"/>
    <property type="evidence" value="ECO:0007669"/>
    <property type="project" value="InterPro"/>
</dbReference>
<reference evidence="7" key="1">
    <citation type="journal article" date="2023" name="Genome Biol. Evol.">
        <title>Long-read-based Genome Assembly of Drosophila gunungcola Reveals Fewer Chemosensory Genes in Flower-breeding Species.</title>
        <authorList>
            <person name="Negi A."/>
            <person name="Liao B.Y."/>
            <person name="Yeh S.D."/>
        </authorList>
    </citation>
    <scope>NUCLEOTIDE SEQUENCE</scope>
    <source>
        <strain evidence="7">Sukarami</strain>
    </source>
</reference>
<proteinExistence type="predicted"/>
<comment type="caution">
    <text evidence="7">The sequence shown here is derived from an EMBL/GenBank/DDBJ whole genome shotgun (WGS) entry which is preliminary data.</text>
</comment>
<name>A0A9P9YFT2_9MUSC</name>
<evidence type="ECO:0000256" key="1">
    <source>
        <dbReference type="ARBA" id="ARBA00004123"/>
    </source>
</evidence>
<accession>A0A9P9YFT2</accession>
<evidence type="ECO:0000256" key="4">
    <source>
        <dbReference type="ARBA" id="ARBA00023242"/>
    </source>
</evidence>
<dbReference type="Proteomes" id="UP001059596">
    <property type="component" value="Unassembled WGS sequence"/>
</dbReference>
<dbReference type="GO" id="GO:0016593">
    <property type="term" value="C:Cdc73/Paf1 complex"/>
    <property type="evidence" value="ECO:0007669"/>
    <property type="project" value="TreeGrafter"/>
</dbReference>
<feature type="domain" description="Plus3" evidence="6">
    <location>
        <begin position="48"/>
        <end position="179"/>
    </location>
</feature>
<keyword evidence="4" id="KW-0539">Nucleus</keyword>
<dbReference type="SMART" id="SM00719">
    <property type="entry name" value="Plus3"/>
    <property type="match status" value="1"/>
</dbReference>